<name>A0A480AS75_9BURK</name>
<keyword evidence="1" id="KW-0646">Protease inhibitor</keyword>
<dbReference type="SUPFAM" id="SSF141066">
    <property type="entry name" value="ICP-like"/>
    <property type="match status" value="1"/>
</dbReference>
<reference evidence="5" key="1">
    <citation type="submission" date="2019-03" db="EMBL/GenBank/DDBJ databases">
        <title>Aquabacterium pictum sp.nov., the first bacteriochlorophyll a-containing freshwater bacterium in the genus Aquabacterium of the class Betaproteobacteria.</title>
        <authorList>
            <person name="Hirose S."/>
            <person name="Tank M."/>
            <person name="Hara E."/>
            <person name="Tamaki H."/>
            <person name="Takaichi S."/>
            <person name="Haruta S."/>
            <person name="Hanada S."/>
        </authorList>
    </citation>
    <scope>NUCLEOTIDE SEQUENCE [LARGE SCALE GENOMIC DNA]</scope>
    <source>
        <strain evidence="5">W35</strain>
    </source>
</reference>
<dbReference type="GO" id="GO:0004869">
    <property type="term" value="F:cysteine-type endopeptidase inhibitor activity"/>
    <property type="evidence" value="ECO:0007669"/>
    <property type="project" value="UniProtKB-KW"/>
</dbReference>
<evidence type="ECO:0000313" key="4">
    <source>
        <dbReference type="EMBL" id="GCL64273.1"/>
    </source>
</evidence>
<protein>
    <recommendedName>
        <fullName evidence="3">Proteinase inhibitor I42 chagasin domain-containing protein</fullName>
    </recommendedName>
</protein>
<organism evidence="4 5">
    <name type="scientific">Pseudaquabacterium pictum</name>
    <dbReference type="NCBI Taxonomy" id="2315236"/>
    <lineage>
        <taxon>Bacteria</taxon>
        <taxon>Pseudomonadati</taxon>
        <taxon>Pseudomonadota</taxon>
        <taxon>Betaproteobacteria</taxon>
        <taxon>Burkholderiales</taxon>
        <taxon>Sphaerotilaceae</taxon>
        <taxon>Pseudaquabacterium</taxon>
    </lineage>
</organism>
<dbReference type="RefSeq" id="WP_137733990.1">
    <property type="nucleotide sequence ID" value="NZ_BJCL01000008.1"/>
</dbReference>
<evidence type="ECO:0000256" key="2">
    <source>
        <dbReference type="ARBA" id="ARBA00022704"/>
    </source>
</evidence>
<dbReference type="InterPro" id="IPR018990">
    <property type="entry name" value="Prot_inh_I42_chagasin"/>
</dbReference>
<dbReference type="EMBL" id="BJCL01000008">
    <property type="protein sequence ID" value="GCL64273.1"/>
    <property type="molecule type" value="Genomic_DNA"/>
</dbReference>
<comment type="caution">
    <text evidence="4">The sequence shown here is derived from an EMBL/GenBank/DDBJ whole genome shotgun (WGS) entry which is preliminary data.</text>
</comment>
<feature type="domain" description="Proteinase inhibitor I42 chagasin" evidence="3">
    <location>
        <begin position="13"/>
        <end position="98"/>
    </location>
</feature>
<dbReference type="Proteomes" id="UP000301751">
    <property type="component" value="Unassembled WGS sequence"/>
</dbReference>
<evidence type="ECO:0000256" key="1">
    <source>
        <dbReference type="ARBA" id="ARBA00022690"/>
    </source>
</evidence>
<dbReference type="Pfam" id="PF09394">
    <property type="entry name" value="Inhibitor_I42"/>
    <property type="match status" value="1"/>
</dbReference>
<sequence length="99" mass="10192">MPRPDRPTLSLQARAGEAVAIVLDAQPGAGLLWQAPPAPPGCTLVADGHAAAGAGDGAAVQQRFLFTAAAAGTHALRFVLQRPWDDQPQALQPVTVHVV</sequence>
<dbReference type="Gene3D" id="2.60.40.2020">
    <property type="match status" value="1"/>
</dbReference>
<dbReference type="OrthoDB" id="3556586at2"/>
<keyword evidence="5" id="KW-1185">Reference proteome</keyword>
<evidence type="ECO:0000259" key="3">
    <source>
        <dbReference type="Pfam" id="PF09394"/>
    </source>
</evidence>
<dbReference type="InterPro" id="IPR036331">
    <property type="entry name" value="Chagasin-like_sf"/>
</dbReference>
<proteinExistence type="predicted"/>
<gene>
    <name evidence="4" type="ORF">AQPW35_33540</name>
</gene>
<dbReference type="AlphaFoldDB" id="A0A480AS75"/>
<keyword evidence="2" id="KW-0789">Thiol protease inhibitor</keyword>
<evidence type="ECO:0000313" key="5">
    <source>
        <dbReference type="Proteomes" id="UP000301751"/>
    </source>
</evidence>
<accession>A0A480AS75</accession>